<name>A0A518GK13_9PLAN</name>
<dbReference type="Proteomes" id="UP000315349">
    <property type="component" value="Chromosome"/>
</dbReference>
<dbReference type="AlphaFoldDB" id="A0A518GK13"/>
<evidence type="ECO:0000313" key="2">
    <source>
        <dbReference type="Proteomes" id="UP000315349"/>
    </source>
</evidence>
<protein>
    <submittedName>
        <fullName evidence="1">Uncharacterized protein</fullName>
    </submittedName>
</protein>
<sequence length="110" mass="12089">MSSERLALEPKVRDDGLMMDNQRSCGHLCDCCTSPGNTLTRPPATLSHADAGERITTAPVPMVEGRDEGESERIGPAINEQLYRGMFWMLGPFSPRLAKVSEGHLLPHEI</sequence>
<reference evidence="1 2" key="1">
    <citation type="submission" date="2019-02" db="EMBL/GenBank/DDBJ databases">
        <title>Deep-cultivation of Planctomycetes and their phenomic and genomic characterization uncovers novel biology.</title>
        <authorList>
            <person name="Wiegand S."/>
            <person name="Jogler M."/>
            <person name="Boedeker C."/>
            <person name="Pinto D."/>
            <person name="Vollmers J."/>
            <person name="Rivas-Marin E."/>
            <person name="Kohn T."/>
            <person name="Peeters S.H."/>
            <person name="Heuer A."/>
            <person name="Rast P."/>
            <person name="Oberbeckmann S."/>
            <person name="Bunk B."/>
            <person name="Jeske O."/>
            <person name="Meyerdierks A."/>
            <person name="Storesund J.E."/>
            <person name="Kallscheuer N."/>
            <person name="Luecker S."/>
            <person name="Lage O.M."/>
            <person name="Pohl T."/>
            <person name="Merkel B.J."/>
            <person name="Hornburger P."/>
            <person name="Mueller R.-W."/>
            <person name="Bruemmer F."/>
            <person name="Labrenz M."/>
            <person name="Spormann A.M."/>
            <person name="Op den Camp H."/>
            <person name="Overmann J."/>
            <person name="Amann R."/>
            <person name="Jetten M.S.M."/>
            <person name="Mascher T."/>
            <person name="Medema M.H."/>
            <person name="Devos D.P."/>
            <person name="Kaster A.-K."/>
            <person name="Ovreas L."/>
            <person name="Rohde M."/>
            <person name="Galperin M.Y."/>
            <person name="Jogler C."/>
        </authorList>
    </citation>
    <scope>NUCLEOTIDE SEQUENCE [LARGE SCALE GENOMIC DNA]</scope>
    <source>
        <strain evidence="1 2">Spb1</strain>
    </source>
</reference>
<keyword evidence="2" id="KW-1185">Reference proteome</keyword>
<dbReference type="EMBL" id="CP036299">
    <property type="protein sequence ID" value="QDV28952.1"/>
    <property type="molecule type" value="Genomic_DNA"/>
</dbReference>
<proteinExistence type="predicted"/>
<dbReference type="KEGG" id="peh:Spb1_08190"/>
<organism evidence="1 2">
    <name type="scientific">Planctopirus ephydatiae</name>
    <dbReference type="NCBI Taxonomy" id="2528019"/>
    <lineage>
        <taxon>Bacteria</taxon>
        <taxon>Pseudomonadati</taxon>
        <taxon>Planctomycetota</taxon>
        <taxon>Planctomycetia</taxon>
        <taxon>Planctomycetales</taxon>
        <taxon>Planctomycetaceae</taxon>
        <taxon>Planctopirus</taxon>
    </lineage>
</organism>
<gene>
    <name evidence="1" type="ORF">Spb1_08190</name>
</gene>
<evidence type="ECO:0000313" key="1">
    <source>
        <dbReference type="EMBL" id="QDV28952.1"/>
    </source>
</evidence>
<accession>A0A518GK13</accession>